<keyword evidence="9" id="KW-1185">Reference proteome</keyword>
<dbReference type="CDD" id="cd03529">
    <property type="entry name" value="Rieske_NirD"/>
    <property type="match status" value="1"/>
</dbReference>
<dbReference type="PANTHER" id="PTHR40562">
    <property type="match status" value="1"/>
</dbReference>
<keyword evidence="4" id="KW-0408">Iron</keyword>
<dbReference type="AlphaFoldDB" id="A0A4Y3HX77"/>
<dbReference type="InterPro" id="IPR017881">
    <property type="entry name" value="NirD"/>
</dbReference>
<dbReference type="Proteomes" id="UP000318717">
    <property type="component" value="Unassembled WGS sequence"/>
</dbReference>
<reference evidence="8 9" key="1">
    <citation type="submission" date="2019-06" db="EMBL/GenBank/DDBJ databases">
        <title>Whole genome shotgun sequence of Vibrio inusitatus NBRC 102082.</title>
        <authorList>
            <person name="Hosoyama A."/>
            <person name="Uohara A."/>
            <person name="Ohji S."/>
            <person name="Ichikawa N."/>
        </authorList>
    </citation>
    <scope>NUCLEOTIDE SEQUENCE [LARGE SCALE GENOMIC DNA]</scope>
    <source>
        <strain evidence="8 9">NBRC 102082</strain>
    </source>
</reference>
<dbReference type="Gene3D" id="2.102.10.10">
    <property type="entry name" value="Rieske [2Fe-2S] iron-sulphur domain"/>
    <property type="match status" value="1"/>
</dbReference>
<dbReference type="GO" id="GO:0046872">
    <property type="term" value="F:metal ion binding"/>
    <property type="evidence" value="ECO:0007669"/>
    <property type="project" value="UniProtKB-KW"/>
</dbReference>
<evidence type="ECO:0000256" key="4">
    <source>
        <dbReference type="ARBA" id="ARBA00023004"/>
    </source>
</evidence>
<name>A0A4Y3HX77_9VIBR</name>
<dbReference type="GO" id="GO:0051537">
    <property type="term" value="F:2 iron, 2 sulfur cluster binding"/>
    <property type="evidence" value="ECO:0007669"/>
    <property type="project" value="UniProtKB-KW"/>
</dbReference>
<evidence type="ECO:0000313" key="9">
    <source>
        <dbReference type="Proteomes" id="UP000318717"/>
    </source>
</evidence>
<dbReference type="NCBIfam" id="TIGR02378">
    <property type="entry name" value="nirD_assim_sml"/>
    <property type="match status" value="1"/>
</dbReference>
<dbReference type="InterPro" id="IPR036922">
    <property type="entry name" value="Rieske_2Fe-2S_sf"/>
</dbReference>
<accession>A0A4Y3HX77</accession>
<protein>
    <submittedName>
        <fullName evidence="8">Nitrite reductase small subunit</fullName>
    </submittedName>
</protein>
<dbReference type="GO" id="GO:0042128">
    <property type="term" value="P:nitrate assimilation"/>
    <property type="evidence" value="ECO:0007669"/>
    <property type="project" value="UniProtKB-KW"/>
</dbReference>
<dbReference type="SUPFAM" id="SSF50022">
    <property type="entry name" value="ISP domain"/>
    <property type="match status" value="1"/>
</dbReference>
<feature type="domain" description="Rieske" evidence="7">
    <location>
        <begin position="5"/>
        <end position="106"/>
    </location>
</feature>
<evidence type="ECO:0000313" key="8">
    <source>
        <dbReference type="EMBL" id="GEA51783.1"/>
    </source>
</evidence>
<dbReference type="OrthoDB" id="516687at2"/>
<dbReference type="RefSeq" id="WP_141346252.1">
    <property type="nucleotide sequence ID" value="NZ_BJLF01000012.1"/>
</dbReference>
<dbReference type="PANTHER" id="PTHR40562:SF1">
    <property type="entry name" value="NITRITE REDUCTASE (NADH) SMALL SUBUNIT"/>
    <property type="match status" value="1"/>
</dbReference>
<evidence type="ECO:0000256" key="6">
    <source>
        <dbReference type="ARBA" id="ARBA00023063"/>
    </source>
</evidence>
<organism evidence="8 9">
    <name type="scientific">Vibrio inusitatus NBRC 102082</name>
    <dbReference type="NCBI Taxonomy" id="1219070"/>
    <lineage>
        <taxon>Bacteria</taxon>
        <taxon>Pseudomonadati</taxon>
        <taxon>Pseudomonadota</taxon>
        <taxon>Gammaproteobacteria</taxon>
        <taxon>Vibrionales</taxon>
        <taxon>Vibrionaceae</taxon>
        <taxon>Vibrio</taxon>
    </lineage>
</organism>
<gene>
    <name evidence="8" type="primary">nirD-2</name>
    <name evidence="8" type="ORF">VIN01S_25870</name>
</gene>
<keyword evidence="6" id="KW-0534">Nitrate assimilation</keyword>
<comment type="caution">
    <text evidence="8">The sequence shown here is derived from an EMBL/GenBank/DDBJ whole genome shotgun (WGS) entry which is preliminary data.</text>
</comment>
<dbReference type="GO" id="GO:0008942">
    <property type="term" value="F:nitrite reductase [NAD(P)H] activity"/>
    <property type="evidence" value="ECO:0007669"/>
    <property type="project" value="InterPro"/>
</dbReference>
<dbReference type="InterPro" id="IPR017941">
    <property type="entry name" value="Rieske_2Fe-2S"/>
</dbReference>
<keyword evidence="1" id="KW-0001">2Fe-2S</keyword>
<evidence type="ECO:0000256" key="2">
    <source>
        <dbReference type="ARBA" id="ARBA00022723"/>
    </source>
</evidence>
<dbReference type="PROSITE" id="PS51296">
    <property type="entry name" value="RIESKE"/>
    <property type="match status" value="1"/>
</dbReference>
<dbReference type="PROSITE" id="PS51300">
    <property type="entry name" value="NIRD"/>
    <property type="match status" value="1"/>
</dbReference>
<dbReference type="InterPro" id="IPR012748">
    <property type="entry name" value="Rieske-like_NirD"/>
</dbReference>
<evidence type="ECO:0000256" key="3">
    <source>
        <dbReference type="ARBA" id="ARBA00023002"/>
    </source>
</evidence>
<keyword evidence="5" id="KW-0411">Iron-sulfur</keyword>
<dbReference type="Pfam" id="PF13806">
    <property type="entry name" value="Rieske_2"/>
    <property type="match status" value="1"/>
</dbReference>
<keyword evidence="2" id="KW-0479">Metal-binding</keyword>
<evidence type="ECO:0000256" key="5">
    <source>
        <dbReference type="ARBA" id="ARBA00023014"/>
    </source>
</evidence>
<sequence length="114" mass="12296">MNHWQTICDVTDIAPNVGVCALINGRQVAIFNYQRAGVLYAISNYDPIGKAQVLSRGIVGCIGGEPCVSSPLYKQHFSLKTGQCVEEPEFSVKTFPVRLLDGAVQIQVTEAVAA</sequence>
<proteinExistence type="predicted"/>
<dbReference type="EMBL" id="BJLF01000012">
    <property type="protein sequence ID" value="GEA51783.1"/>
    <property type="molecule type" value="Genomic_DNA"/>
</dbReference>
<keyword evidence="3" id="KW-0560">Oxidoreductase</keyword>
<evidence type="ECO:0000259" key="7">
    <source>
        <dbReference type="PROSITE" id="PS51296"/>
    </source>
</evidence>
<evidence type="ECO:0000256" key="1">
    <source>
        <dbReference type="ARBA" id="ARBA00022714"/>
    </source>
</evidence>